<keyword evidence="2" id="KW-1185">Reference proteome</keyword>
<evidence type="ECO:0000313" key="2">
    <source>
        <dbReference type="Proteomes" id="UP000032180"/>
    </source>
</evidence>
<proteinExistence type="predicted"/>
<dbReference type="Proteomes" id="UP000032180">
    <property type="component" value="Chromosome 1"/>
</dbReference>
<name>A0A0D9UWK4_9ORYZ</name>
<dbReference type="EnsemblPlants" id="LPERR01G02370.1">
    <property type="protein sequence ID" value="LPERR01G02370.1"/>
    <property type="gene ID" value="LPERR01G02370"/>
</dbReference>
<reference evidence="1 2" key="1">
    <citation type="submission" date="2012-08" db="EMBL/GenBank/DDBJ databases">
        <title>Oryza genome evolution.</title>
        <authorList>
            <person name="Wing R.A."/>
        </authorList>
    </citation>
    <scope>NUCLEOTIDE SEQUENCE</scope>
</reference>
<reference evidence="2" key="2">
    <citation type="submission" date="2013-12" db="EMBL/GenBank/DDBJ databases">
        <authorList>
            <person name="Yu Y."/>
            <person name="Lee S."/>
            <person name="de Baynast K."/>
            <person name="Wissotski M."/>
            <person name="Liu L."/>
            <person name="Talag J."/>
            <person name="Goicoechea J."/>
            <person name="Angelova A."/>
            <person name="Jetty R."/>
            <person name="Kudrna D."/>
            <person name="Golser W."/>
            <person name="Rivera L."/>
            <person name="Zhang J."/>
            <person name="Wing R."/>
        </authorList>
    </citation>
    <scope>NUCLEOTIDE SEQUENCE</scope>
</reference>
<accession>A0A0D9UWK4</accession>
<reference evidence="1" key="3">
    <citation type="submission" date="2015-04" db="UniProtKB">
        <authorList>
            <consortium name="EnsemblPlants"/>
        </authorList>
    </citation>
    <scope>IDENTIFICATION</scope>
</reference>
<dbReference type="Gramene" id="LPERR01G02370.1">
    <property type="protein sequence ID" value="LPERR01G02370.1"/>
    <property type="gene ID" value="LPERR01G02370"/>
</dbReference>
<protein>
    <submittedName>
        <fullName evidence="1">Uncharacterized protein</fullName>
    </submittedName>
</protein>
<organism evidence="1 2">
    <name type="scientific">Leersia perrieri</name>
    <dbReference type="NCBI Taxonomy" id="77586"/>
    <lineage>
        <taxon>Eukaryota</taxon>
        <taxon>Viridiplantae</taxon>
        <taxon>Streptophyta</taxon>
        <taxon>Embryophyta</taxon>
        <taxon>Tracheophyta</taxon>
        <taxon>Spermatophyta</taxon>
        <taxon>Magnoliopsida</taxon>
        <taxon>Liliopsida</taxon>
        <taxon>Poales</taxon>
        <taxon>Poaceae</taxon>
        <taxon>BOP clade</taxon>
        <taxon>Oryzoideae</taxon>
        <taxon>Oryzeae</taxon>
        <taxon>Oryzinae</taxon>
        <taxon>Leersia</taxon>
    </lineage>
</organism>
<sequence length="61" mass="5918">MTGGTAVTDVDERGRAVDLAALASSVDQATSVSTRGGFGGLGEWCPLLHTRGGGGGPCGPS</sequence>
<dbReference type="AlphaFoldDB" id="A0A0D9UWK4"/>
<dbReference type="HOGENOM" id="CLU_2925902_0_0_1"/>
<evidence type="ECO:0000313" key="1">
    <source>
        <dbReference type="EnsemblPlants" id="LPERR01G02370.1"/>
    </source>
</evidence>